<dbReference type="InterPro" id="IPR006531">
    <property type="entry name" value="Gp5/Vgr_OB"/>
</dbReference>
<sequence length="214" mass="24051">MIPQYLIDKNNEDERYYGVTIGIVTNNKDEDGLGRIKVKFPLLSETDESYWARVLSPMAGKERGLYFLPEIEDEVLVAFENGMIDCPYILGGLWNGVDKPPESNKEGVNRRLIKSRSGHTIVLDDTKDKEKIIIQDKTQKNKIEIDSVGNKLTISFPEKKSNEIVIDSESGEITVIGKDSAVKIECKTMEINAKDALKLKSKKVTINDTSLEIS</sequence>
<accession>A0A0V7ZVJ5</accession>
<dbReference type="RefSeq" id="WP_036265491.1">
    <property type="nucleotide sequence ID" value="NZ_LMTZ01000055.1"/>
</dbReference>
<comment type="caution">
    <text evidence="2">The sequence shown here is derived from an EMBL/GenBank/DDBJ whole genome shotgun (WGS) entry which is preliminary data.</text>
</comment>
<organism evidence="2 3">
    <name type="scientific">Mastigocoleus testarum BC008</name>
    <dbReference type="NCBI Taxonomy" id="371196"/>
    <lineage>
        <taxon>Bacteria</taxon>
        <taxon>Bacillati</taxon>
        <taxon>Cyanobacteriota</taxon>
        <taxon>Cyanophyceae</taxon>
        <taxon>Nostocales</taxon>
        <taxon>Hapalosiphonaceae</taxon>
        <taxon>Mastigocoleus</taxon>
    </lineage>
</organism>
<feature type="domain" description="Gp5/Type VI secretion system Vgr protein OB-fold" evidence="1">
    <location>
        <begin position="21"/>
        <end position="94"/>
    </location>
</feature>
<dbReference type="Gene3D" id="2.40.50.230">
    <property type="entry name" value="Gp5 N-terminal domain"/>
    <property type="match status" value="1"/>
</dbReference>
<evidence type="ECO:0000259" key="1">
    <source>
        <dbReference type="Pfam" id="PF04717"/>
    </source>
</evidence>
<dbReference type="SUPFAM" id="SSF69255">
    <property type="entry name" value="gp5 N-terminal domain-like"/>
    <property type="match status" value="1"/>
</dbReference>
<evidence type="ECO:0000313" key="3">
    <source>
        <dbReference type="Proteomes" id="UP000053372"/>
    </source>
</evidence>
<proteinExistence type="predicted"/>
<name>A0A0V7ZVJ5_9CYAN</name>
<evidence type="ECO:0000313" key="2">
    <source>
        <dbReference type="EMBL" id="KST68645.1"/>
    </source>
</evidence>
<protein>
    <recommendedName>
        <fullName evidence="1">Gp5/Type VI secretion system Vgr protein OB-fold domain-containing protein</fullName>
    </recommendedName>
</protein>
<dbReference type="EMBL" id="LMTZ01000055">
    <property type="protein sequence ID" value="KST68645.1"/>
    <property type="molecule type" value="Genomic_DNA"/>
</dbReference>
<dbReference type="AlphaFoldDB" id="A0A0V7ZVJ5"/>
<keyword evidence="3" id="KW-1185">Reference proteome</keyword>
<dbReference type="Pfam" id="PF04717">
    <property type="entry name" value="Phage_base_V"/>
    <property type="match status" value="1"/>
</dbReference>
<dbReference type="InterPro" id="IPR037026">
    <property type="entry name" value="Vgr_OB-fold_dom_sf"/>
</dbReference>
<reference evidence="2 3" key="1">
    <citation type="journal article" date="2015" name="Genome Announc.">
        <title>Draft Genome of the Euendolithic (true boring) Cyanobacterium Mastigocoleus testarum strain BC008.</title>
        <authorList>
            <person name="Guida B.S."/>
            <person name="Garcia-Pichel F."/>
        </authorList>
    </citation>
    <scope>NUCLEOTIDE SEQUENCE [LARGE SCALE GENOMIC DNA]</scope>
    <source>
        <strain evidence="2 3">BC008</strain>
    </source>
</reference>
<dbReference type="OrthoDB" id="9762420at2"/>
<dbReference type="SUPFAM" id="SSF69349">
    <property type="entry name" value="Phage fibre proteins"/>
    <property type="match status" value="1"/>
</dbReference>
<gene>
    <name evidence="2" type="ORF">BC008_33920</name>
</gene>
<dbReference type="Proteomes" id="UP000053372">
    <property type="component" value="Unassembled WGS sequence"/>
</dbReference>